<sequence>MTSSSVVTQWQALADGYPQVKSISRPFEGGALSCLISRHQVPALLDLLRRYLQQHGMEIEQLGEGLPDYLVLAQQLQCQGDNFETEFLAPIKLYLQLTADFGGYLLCLQSDHSELLAQVQQLAPTPPMPWESFPELDPDTLGGLQGSLAFWQDYLWGPYWQWLRRSGIPKLGDGELARRWEEYSHWHNGEPELAAEQI</sequence>
<evidence type="ECO:0000313" key="2">
    <source>
        <dbReference type="Proteomes" id="UP000254069"/>
    </source>
</evidence>
<name>A0A379ZBH8_9GAMM</name>
<evidence type="ECO:0000313" key="1">
    <source>
        <dbReference type="EMBL" id="SUI58766.1"/>
    </source>
</evidence>
<dbReference type="AlphaFoldDB" id="A0A379ZBH8"/>
<organism evidence="1 2">
    <name type="scientific">Shewanella algae</name>
    <dbReference type="NCBI Taxonomy" id="38313"/>
    <lineage>
        <taxon>Bacteria</taxon>
        <taxon>Pseudomonadati</taxon>
        <taxon>Pseudomonadota</taxon>
        <taxon>Gammaproteobacteria</taxon>
        <taxon>Alteromonadales</taxon>
        <taxon>Shewanellaceae</taxon>
        <taxon>Shewanella</taxon>
    </lineage>
</organism>
<protein>
    <submittedName>
        <fullName evidence="1">Uncharacterized protein</fullName>
    </submittedName>
</protein>
<dbReference type="RefSeq" id="WP_115389459.1">
    <property type="nucleotide sequence ID" value="NZ_JADZHC010000091.1"/>
</dbReference>
<keyword evidence="2" id="KW-1185">Reference proteome</keyword>
<gene>
    <name evidence="1" type="ORF">NCTC10738_01453</name>
</gene>
<accession>A0A379ZBH8</accession>
<dbReference type="Proteomes" id="UP000254069">
    <property type="component" value="Unassembled WGS sequence"/>
</dbReference>
<proteinExistence type="predicted"/>
<dbReference type="EMBL" id="UGYO01000001">
    <property type="protein sequence ID" value="SUI58766.1"/>
    <property type="molecule type" value="Genomic_DNA"/>
</dbReference>
<reference evidence="1 2" key="1">
    <citation type="submission" date="2018-06" db="EMBL/GenBank/DDBJ databases">
        <authorList>
            <consortium name="Pathogen Informatics"/>
            <person name="Doyle S."/>
        </authorList>
    </citation>
    <scope>NUCLEOTIDE SEQUENCE [LARGE SCALE GENOMIC DNA]</scope>
    <source>
        <strain evidence="1 2">NCTC10738</strain>
    </source>
</reference>